<dbReference type="EMBL" id="LCZI01000651">
    <property type="protein sequence ID" value="KKZ65418.1"/>
    <property type="molecule type" value="Genomic_DNA"/>
</dbReference>
<dbReference type="AlphaFoldDB" id="A0A0G2I4R3"/>
<comment type="caution">
    <text evidence="1">The sequence shown here is derived from an EMBL/GenBank/DDBJ whole genome shotgun (WGS) entry which is preliminary data.</text>
</comment>
<gene>
    <name evidence="1" type="ORF">EMCG_08752</name>
</gene>
<name>A0A0G2I4R3_9EURO</name>
<evidence type="ECO:0000313" key="2">
    <source>
        <dbReference type="Proteomes" id="UP000034164"/>
    </source>
</evidence>
<proteinExistence type="predicted"/>
<reference evidence="2" key="1">
    <citation type="journal article" date="2015" name="PLoS Genet.">
        <title>The dynamic genome and transcriptome of the human fungal pathogen Blastomyces and close relative Emmonsia.</title>
        <authorList>
            <person name="Munoz J.F."/>
            <person name="Gauthier G.M."/>
            <person name="Desjardins C.A."/>
            <person name="Gallo J.E."/>
            <person name="Holder J."/>
            <person name="Sullivan T.D."/>
            <person name="Marty A.J."/>
            <person name="Carmen J.C."/>
            <person name="Chen Z."/>
            <person name="Ding L."/>
            <person name="Gujja S."/>
            <person name="Magrini V."/>
            <person name="Misas E."/>
            <person name="Mitreva M."/>
            <person name="Priest M."/>
            <person name="Saif S."/>
            <person name="Whiston E.A."/>
            <person name="Young S."/>
            <person name="Zeng Q."/>
            <person name="Goldman W.E."/>
            <person name="Mardis E.R."/>
            <person name="Taylor J.W."/>
            <person name="McEwen J.G."/>
            <person name="Clay O.K."/>
            <person name="Klein B.S."/>
            <person name="Cuomo C.A."/>
        </authorList>
    </citation>
    <scope>NUCLEOTIDE SEQUENCE [LARGE SCALE GENOMIC DNA]</scope>
    <source>
        <strain evidence="2">UAMH 3008</strain>
    </source>
</reference>
<accession>A0A0G2I4R3</accession>
<protein>
    <submittedName>
        <fullName evidence="1">Uncharacterized protein</fullName>
    </submittedName>
</protein>
<evidence type="ECO:0000313" key="1">
    <source>
        <dbReference type="EMBL" id="KKZ65418.1"/>
    </source>
</evidence>
<dbReference type="OrthoDB" id="4173282at2759"/>
<dbReference type="VEuPathDB" id="FungiDB:EMCG_08752"/>
<organism evidence="1 2">
    <name type="scientific">[Emmonsia] crescens</name>
    <dbReference type="NCBI Taxonomy" id="73230"/>
    <lineage>
        <taxon>Eukaryota</taxon>
        <taxon>Fungi</taxon>
        <taxon>Dikarya</taxon>
        <taxon>Ascomycota</taxon>
        <taxon>Pezizomycotina</taxon>
        <taxon>Eurotiomycetes</taxon>
        <taxon>Eurotiomycetidae</taxon>
        <taxon>Onygenales</taxon>
        <taxon>Ajellomycetaceae</taxon>
        <taxon>Emergomyces</taxon>
    </lineage>
</organism>
<dbReference type="Proteomes" id="UP000034164">
    <property type="component" value="Unassembled WGS sequence"/>
</dbReference>
<sequence length="70" mass="7692">MIQIQILNMNGVEVTPWFSERAVITPNQAGLARLSGMAMRYQLYFAAAHGNANLYVAVKKNGIVTQLLAL</sequence>